<dbReference type="PANTHER" id="PTHR43333:SF1">
    <property type="entry name" value="D-ISOMER SPECIFIC 2-HYDROXYACID DEHYDROGENASE NAD-BINDING DOMAIN-CONTAINING PROTEIN"/>
    <property type="match status" value="1"/>
</dbReference>
<dbReference type="EMBL" id="FNAT01000002">
    <property type="protein sequence ID" value="SDE36682.1"/>
    <property type="molecule type" value="Genomic_DNA"/>
</dbReference>
<dbReference type="RefSeq" id="WP_090110554.1">
    <property type="nucleotide sequence ID" value="NZ_FNAT01000002.1"/>
</dbReference>
<dbReference type="GO" id="GO:0016491">
    <property type="term" value="F:oxidoreductase activity"/>
    <property type="evidence" value="ECO:0007669"/>
    <property type="project" value="UniProtKB-KW"/>
</dbReference>
<dbReference type="SUPFAM" id="SSF51735">
    <property type="entry name" value="NAD(P)-binding Rossmann-fold domains"/>
    <property type="match status" value="1"/>
</dbReference>
<keyword evidence="5" id="KW-1185">Reference proteome</keyword>
<dbReference type="Pfam" id="PF02826">
    <property type="entry name" value="2-Hacid_dh_C"/>
    <property type="match status" value="1"/>
</dbReference>
<accession>A0A1G7CBD1</accession>
<dbReference type="STRING" id="521013.SAMN04488567_1435"/>
<keyword evidence="1" id="KW-0560">Oxidoreductase</keyword>
<evidence type="ECO:0000313" key="5">
    <source>
        <dbReference type="Proteomes" id="UP000198922"/>
    </source>
</evidence>
<gene>
    <name evidence="4" type="ORF">SAMN04488567_1435</name>
</gene>
<dbReference type="CDD" id="cd12164">
    <property type="entry name" value="GDH_like_2"/>
    <property type="match status" value="1"/>
</dbReference>
<organism evidence="4 5">
    <name type="scientific">Limimaricola pyoseonensis</name>
    <dbReference type="NCBI Taxonomy" id="521013"/>
    <lineage>
        <taxon>Bacteria</taxon>
        <taxon>Pseudomonadati</taxon>
        <taxon>Pseudomonadota</taxon>
        <taxon>Alphaproteobacteria</taxon>
        <taxon>Rhodobacterales</taxon>
        <taxon>Paracoccaceae</taxon>
        <taxon>Limimaricola</taxon>
    </lineage>
</organism>
<evidence type="ECO:0000256" key="2">
    <source>
        <dbReference type="ARBA" id="ARBA00023027"/>
    </source>
</evidence>
<dbReference type="AlphaFoldDB" id="A0A1G7CBD1"/>
<name>A0A1G7CBD1_9RHOB</name>
<evidence type="ECO:0000259" key="3">
    <source>
        <dbReference type="Pfam" id="PF02826"/>
    </source>
</evidence>
<dbReference type="OrthoDB" id="9787219at2"/>
<dbReference type="GO" id="GO:0051287">
    <property type="term" value="F:NAD binding"/>
    <property type="evidence" value="ECO:0007669"/>
    <property type="project" value="InterPro"/>
</dbReference>
<reference evidence="5" key="1">
    <citation type="submission" date="2016-10" db="EMBL/GenBank/DDBJ databases">
        <authorList>
            <person name="Varghese N."/>
            <person name="Submissions S."/>
        </authorList>
    </citation>
    <scope>NUCLEOTIDE SEQUENCE [LARGE SCALE GENOMIC DNA]</scope>
    <source>
        <strain evidence="5">DSM 21424</strain>
    </source>
</reference>
<protein>
    <submittedName>
        <fullName evidence="4">Glyoxylate/hydroxypyruvate reductase A</fullName>
    </submittedName>
</protein>
<keyword evidence="4" id="KW-0670">Pyruvate</keyword>
<keyword evidence="2" id="KW-0520">NAD</keyword>
<evidence type="ECO:0000256" key="1">
    <source>
        <dbReference type="ARBA" id="ARBA00023002"/>
    </source>
</evidence>
<proteinExistence type="predicted"/>
<sequence length="309" mass="32445">MTQDIRILIASKGNPQALAEGFRTELPGAAVFTDPAEAGAGPVPYVVAGKPDPGVIAAVPGVELILSLNAGIEHLLAPGAVPEGVEIARLVDPAMTEGMADWCLAVVLAWHRNLHLYRADTEWTRRSEVLSRDRVVTVLGAGALGGRVARLLAQIGFETRVWSRSGRAVEGAQSFAGPEGLVRATTGADAVVNLLPLTPETENLLDAALFGRMARGGFVASAGRGQHLVEADLLAALDSGQIGAAALDVFRAEPLPPGDPLWAHPGILVTPHVAAPTQAGSAVRIMAENIRRHRRGDPIPERVDRARGY</sequence>
<dbReference type="PANTHER" id="PTHR43333">
    <property type="entry name" value="2-HACID_DH_C DOMAIN-CONTAINING PROTEIN"/>
    <property type="match status" value="1"/>
</dbReference>
<dbReference type="InterPro" id="IPR036291">
    <property type="entry name" value="NAD(P)-bd_dom_sf"/>
</dbReference>
<dbReference type="InterPro" id="IPR006140">
    <property type="entry name" value="D-isomer_DH_NAD-bd"/>
</dbReference>
<dbReference type="Proteomes" id="UP000198922">
    <property type="component" value="Unassembled WGS sequence"/>
</dbReference>
<evidence type="ECO:0000313" key="4">
    <source>
        <dbReference type="EMBL" id="SDE36682.1"/>
    </source>
</evidence>
<dbReference type="Gene3D" id="3.40.50.720">
    <property type="entry name" value="NAD(P)-binding Rossmann-like Domain"/>
    <property type="match status" value="2"/>
</dbReference>
<feature type="domain" description="D-isomer specific 2-hydroxyacid dehydrogenase NAD-binding" evidence="3">
    <location>
        <begin position="105"/>
        <end position="274"/>
    </location>
</feature>